<reference evidence="1 2" key="1">
    <citation type="journal article" date="2019" name="Environ. Microbiol.">
        <title>At the nexus of three kingdoms: the genome of the mycorrhizal fungus Gigaspora margarita provides insights into plant, endobacterial and fungal interactions.</title>
        <authorList>
            <person name="Venice F."/>
            <person name="Ghignone S."/>
            <person name="Salvioli di Fossalunga A."/>
            <person name="Amselem J."/>
            <person name="Novero M."/>
            <person name="Xianan X."/>
            <person name="Sedzielewska Toro K."/>
            <person name="Morin E."/>
            <person name="Lipzen A."/>
            <person name="Grigoriev I.V."/>
            <person name="Henrissat B."/>
            <person name="Martin F.M."/>
            <person name="Bonfante P."/>
        </authorList>
    </citation>
    <scope>NUCLEOTIDE SEQUENCE [LARGE SCALE GENOMIC DNA]</scope>
    <source>
        <strain evidence="1 2">BEG34</strain>
    </source>
</reference>
<dbReference type="EMBL" id="WTPW01002948">
    <property type="protein sequence ID" value="KAF0359087.1"/>
    <property type="molecule type" value="Genomic_DNA"/>
</dbReference>
<name>A0A8H3ZXQ6_GIGMA</name>
<organism evidence="1 2">
    <name type="scientific">Gigaspora margarita</name>
    <dbReference type="NCBI Taxonomy" id="4874"/>
    <lineage>
        <taxon>Eukaryota</taxon>
        <taxon>Fungi</taxon>
        <taxon>Fungi incertae sedis</taxon>
        <taxon>Mucoromycota</taxon>
        <taxon>Glomeromycotina</taxon>
        <taxon>Glomeromycetes</taxon>
        <taxon>Diversisporales</taxon>
        <taxon>Gigasporaceae</taxon>
        <taxon>Gigaspora</taxon>
    </lineage>
</organism>
<evidence type="ECO:0000313" key="1">
    <source>
        <dbReference type="EMBL" id="KAF0359087.1"/>
    </source>
</evidence>
<gene>
    <name evidence="1" type="ORF">F8M41_014380</name>
</gene>
<protein>
    <submittedName>
        <fullName evidence="1">Uncharacterized protein</fullName>
    </submittedName>
</protein>
<dbReference type="AlphaFoldDB" id="A0A8H3ZXQ6"/>
<accession>A0A8H3ZXQ6</accession>
<keyword evidence="2" id="KW-1185">Reference proteome</keyword>
<proteinExistence type="predicted"/>
<sequence>MSFVKKFISKQNTFTSEETYIEGWNETWKEESKFKKFFRKLFKKNEIKKVVEKNFWAGIILKKLSHLVQQSIKKNLKQLLY</sequence>
<comment type="caution">
    <text evidence="1">The sequence shown here is derived from an EMBL/GenBank/DDBJ whole genome shotgun (WGS) entry which is preliminary data.</text>
</comment>
<dbReference type="Proteomes" id="UP000439903">
    <property type="component" value="Unassembled WGS sequence"/>
</dbReference>
<evidence type="ECO:0000313" key="2">
    <source>
        <dbReference type="Proteomes" id="UP000439903"/>
    </source>
</evidence>